<protein>
    <recommendedName>
        <fullName evidence="4">DUF3955 domain-containing protein</fullName>
    </recommendedName>
</protein>
<organism evidence="2 3">
    <name type="scientific">Elizabethkingia meningoseptica</name>
    <name type="common">Chryseobacterium meningosepticum</name>
    <dbReference type="NCBI Taxonomy" id="238"/>
    <lineage>
        <taxon>Bacteria</taxon>
        <taxon>Pseudomonadati</taxon>
        <taxon>Bacteroidota</taxon>
        <taxon>Flavobacteriia</taxon>
        <taxon>Flavobacteriales</taxon>
        <taxon>Weeksellaceae</taxon>
        <taxon>Elizabethkingia</taxon>
    </lineage>
</organism>
<evidence type="ECO:0000313" key="2">
    <source>
        <dbReference type="EMBL" id="OOH93092.1"/>
    </source>
</evidence>
<feature type="transmembrane region" description="Helical" evidence="1">
    <location>
        <begin position="44"/>
        <end position="71"/>
    </location>
</feature>
<keyword evidence="1" id="KW-0812">Transmembrane</keyword>
<keyword evidence="3" id="KW-1185">Reference proteome</keyword>
<comment type="caution">
    <text evidence="2">The sequence shown here is derived from an EMBL/GenBank/DDBJ whole genome shotgun (WGS) entry which is preliminary data.</text>
</comment>
<reference evidence="2 3" key="1">
    <citation type="submission" date="2016-11" db="EMBL/GenBank/DDBJ databases">
        <title>Genome sequence and comparative genomic analysis of clinical strain Elizabethkingia meningoseptica 61421 PRCM.</title>
        <authorList>
            <person name="Wang M."/>
            <person name="Hu S."/>
            <person name="Cao L."/>
            <person name="Jiang T."/>
            <person name="Zhou Y."/>
            <person name="Ming D."/>
        </authorList>
    </citation>
    <scope>NUCLEOTIDE SEQUENCE [LARGE SCALE GENOMIC DNA]</scope>
    <source>
        <strain evidence="2 3">61421 PRCM</strain>
    </source>
</reference>
<dbReference type="OrthoDB" id="1453856at2"/>
<gene>
    <name evidence="2" type="ORF">BMF97_16585</name>
</gene>
<dbReference type="EMBL" id="MPOG01000019">
    <property type="protein sequence ID" value="OOH93092.1"/>
    <property type="molecule type" value="Genomic_DNA"/>
</dbReference>
<dbReference type="AlphaFoldDB" id="A0A1V3TW40"/>
<evidence type="ECO:0000256" key="1">
    <source>
        <dbReference type="SAM" id="Phobius"/>
    </source>
</evidence>
<keyword evidence="1" id="KW-1133">Transmembrane helix</keyword>
<keyword evidence="1" id="KW-0472">Membrane</keyword>
<name>A0A1V3TW40_ELIME</name>
<evidence type="ECO:0000313" key="3">
    <source>
        <dbReference type="Proteomes" id="UP000188947"/>
    </source>
</evidence>
<dbReference type="Proteomes" id="UP000188947">
    <property type="component" value="Unassembled WGS sequence"/>
</dbReference>
<accession>A0A1V3TW40</accession>
<evidence type="ECO:0008006" key="4">
    <source>
        <dbReference type="Google" id="ProtNLM"/>
    </source>
</evidence>
<proteinExistence type="predicted"/>
<dbReference type="eggNOG" id="ENOG503113A">
    <property type="taxonomic scope" value="Bacteria"/>
</dbReference>
<sequence>MRFRNNLEPEMKKRFLTLIFVSIFCYVAGNYMQNIYGLDPPYIYYWAGFVLRILAILFILTSLIVYGIFFVKKKK</sequence>
<feature type="transmembrane region" description="Helical" evidence="1">
    <location>
        <begin position="15"/>
        <end position="32"/>
    </location>
</feature>